<keyword evidence="1" id="KW-0805">Transcription regulation</keyword>
<dbReference type="InterPro" id="IPR000792">
    <property type="entry name" value="Tscrpt_reg_LuxR_C"/>
</dbReference>
<dbReference type="EMBL" id="LT629739">
    <property type="protein sequence ID" value="SDS21181.1"/>
    <property type="molecule type" value="Genomic_DNA"/>
</dbReference>
<dbReference type="InterPro" id="IPR016032">
    <property type="entry name" value="Sig_transdc_resp-reg_C-effctor"/>
</dbReference>
<evidence type="ECO:0000313" key="6">
    <source>
        <dbReference type="Proteomes" id="UP000199700"/>
    </source>
</evidence>
<dbReference type="GO" id="GO:0003677">
    <property type="term" value="F:DNA binding"/>
    <property type="evidence" value="ECO:0007669"/>
    <property type="project" value="UniProtKB-KW"/>
</dbReference>
<dbReference type="STRING" id="629680.SAMN04489751_1490"/>
<sequence length="200" mass="21580">MKKLAVIGPLSRPSVIAGAASAAKDMSIDLIMVNKAQRIPADCAALLIDVDECPQALEELEIPKQVNLPPVILAARRLESVPDAMTRIAAAVICSPLDYSELLSAIHAVREPRTYIARNHIARNLATAKGIASLTERELEVLLLIAQGCSDTMIARRLYVEVSTIHSHTRHLRAKLGANNRTHAVALAGQYGLLQASGLW</sequence>
<keyword evidence="3" id="KW-0804">Transcription</keyword>
<evidence type="ECO:0000256" key="1">
    <source>
        <dbReference type="ARBA" id="ARBA00023015"/>
    </source>
</evidence>
<evidence type="ECO:0000313" key="5">
    <source>
        <dbReference type="EMBL" id="SDS21181.1"/>
    </source>
</evidence>
<dbReference type="PANTHER" id="PTHR44688">
    <property type="entry name" value="DNA-BINDING TRANSCRIPTIONAL ACTIVATOR DEVR_DOSR"/>
    <property type="match status" value="1"/>
</dbReference>
<dbReference type="Proteomes" id="UP000199700">
    <property type="component" value="Chromosome"/>
</dbReference>
<gene>
    <name evidence="5" type="ORF">SAMN04489751_1490</name>
</gene>
<accession>A0A1H1QCB5</accession>
<dbReference type="GO" id="GO:0006355">
    <property type="term" value="P:regulation of DNA-templated transcription"/>
    <property type="evidence" value="ECO:0007669"/>
    <property type="project" value="InterPro"/>
</dbReference>
<protein>
    <submittedName>
        <fullName evidence="5">Regulatory protein, luxR family</fullName>
    </submittedName>
</protein>
<dbReference type="PRINTS" id="PR00038">
    <property type="entry name" value="HTHLUXR"/>
</dbReference>
<dbReference type="SMART" id="SM00421">
    <property type="entry name" value="HTH_LUXR"/>
    <property type="match status" value="1"/>
</dbReference>
<keyword evidence="2" id="KW-0238">DNA-binding</keyword>
<organism evidence="5 6">
    <name type="scientific">Brevibacterium sandarakinum</name>
    <dbReference type="NCBI Taxonomy" id="629680"/>
    <lineage>
        <taxon>Bacteria</taxon>
        <taxon>Bacillati</taxon>
        <taxon>Actinomycetota</taxon>
        <taxon>Actinomycetes</taxon>
        <taxon>Micrococcales</taxon>
        <taxon>Brevibacteriaceae</taxon>
        <taxon>Brevibacterium</taxon>
    </lineage>
</organism>
<dbReference type="PROSITE" id="PS50043">
    <property type="entry name" value="HTH_LUXR_2"/>
    <property type="match status" value="1"/>
</dbReference>
<evidence type="ECO:0000259" key="4">
    <source>
        <dbReference type="PROSITE" id="PS50043"/>
    </source>
</evidence>
<dbReference type="Pfam" id="PF00196">
    <property type="entry name" value="GerE"/>
    <property type="match status" value="1"/>
</dbReference>
<keyword evidence="6" id="KW-1185">Reference proteome</keyword>
<dbReference type="Gene3D" id="3.40.50.2300">
    <property type="match status" value="1"/>
</dbReference>
<reference evidence="5" key="1">
    <citation type="submission" date="2016-10" db="EMBL/GenBank/DDBJ databases">
        <authorList>
            <person name="Varghese N."/>
            <person name="Submissions S."/>
        </authorList>
    </citation>
    <scope>NUCLEOTIDE SEQUENCE [LARGE SCALE GENOMIC DNA]</scope>
    <source>
        <strain evidence="5">DSM 22082</strain>
    </source>
</reference>
<name>A0A1H1QCB5_BRESA</name>
<dbReference type="PANTHER" id="PTHR44688:SF16">
    <property type="entry name" value="DNA-BINDING TRANSCRIPTIONAL ACTIVATOR DEVR_DOSR"/>
    <property type="match status" value="1"/>
</dbReference>
<dbReference type="SUPFAM" id="SSF46894">
    <property type="entry name" value="C-terminal effector domain of the bipartite response regulators"/>
    <property type="match status" value="1"/>
</dbReference>
<dbReference type="CDD" id="cd06170">
    <property type="entry name" value="LuxR_C_like"/>
    <property type="match status" value="1"/>
</dbReference>
<feature type="domain" description="HTH luxR-type" evidence="4">
    <location>
        <begin position="127"/>
        <end position="192"/>
    </location>
</feature>
<proteinExistence type="predicted"/>
<evidence type="ECO:0000256" key="2">
    <source>
        <dbReference type="ARBA" id="ARBA00023125"/>
    </source>
</evidence>
<evidence type="ECO:0000256" key="3">
    <source>
        <dbReference type="ARBA" id="ARBA00023163"/>
    </source>
</evidence>
<dbReference type="AlphaFoldDB" id="A0A1H1QCB5"/>